<reference evidence="4 5" key="1">
    <citation type="submission" date="2025-05" db="UniProtKB">
        <authorList>
            <consortium name="RefSeq"/>
        </authorList>
    </citation>
    <scope>IDENTIFICATION</scope>
    <source>
        <tissue evidence="4 5">Adult</tissue>
    </source>
</reference>
<evidence type="ECO:0000313" key="3">
    <source>
        <dbReference type="Proteomes" id="UP001652620"/>
    </source>
</evidence>
<dbReference type="OrthoDB" id="7995199at2759"/>
<evidence type="ECO:0000313" key="4">
    <source>
        <dbReference type="RefSeq" id="XP_011205834.2"/>
    </source>
</evidence>
<evidence type="ECO:0000256" key="1">
    <source>
        <dbReference type="SAM" id="MobiDB-lite"/>
    </source>
</evidence>
<keyword evidence="2" id="KW-1133">Transmembrane helix</keyword>
<dbReference type="AlphaFoldDB" id="A0A6I9VA11"/>
<sequence length="359" mass="39885">MDIDYLAYLETFWAYFPYLFYSFVFLTLIPKSLRRIKTFADADYEANRHKYHRCYAPDICCHTMGEAMPKPKPRKAVTRVYPKRHSTAGTTNTEAYYGSKQDASPTVNHIKRQVEPASIQTNTHVNQIAKMFENVPTVTVSPALLGKKINRVTPTIQSLDEPTSAIEDVTHASPPTPKSTLNASRLSQLLSQEQLENSLSLLQETNTDEEQNCWRDSPPRRTKRRADAPTSLHYNGAGTSTTPSTVSPVASSPPSDSPPLSASPLASSPVLFRPQLSMKSSLEDIFAAIARNAEKTENFIYAGCKSLSPVTSIDDILSERRLSRPLSAYSISDLLNEESSSTAMDEARVENFLSVLNKT</sequence>
<dbReference type="RefSeq" id="XP_011205834.2">
    <property type="nucleotide sequence ID" value="XM_011207532.3"/>
</dbReference>
<proteinExistence type="predicted"/>
<evidence type="ECO:0000313" key="5">
    <source>
        <dbReference type="RefSeq" id="XP_049314878.1"/>
    </source>
</evidence>
<feature type="region of interest" description="Disordered" evidence="1">
    <location>
        <begin position="203"/>
        <end position="266"/>
    </location>
</feature>
<name>A0A6I9VA11_BACDO</name>
<feature type="transmembrane region" description="Helical" evidence="2">
    <location>
        <begin position="12"/>
        <end position="29"/>
    </location>
</feature>
<keyword evidence="2" id="KW-0472">Membrane</keyword>
<gene>
    <name evidence="4 5" type="primary">LOC105227962</name>
</gene>
<dbReference type="Proteomes" id="UP001652620">
    <property type="component" value="Chromosome 5"/>
</dbReference>
<dbReference type="KEGG" id="bdr:105227962"/>
<accession>A0A6I9VA11</accession>
<keyword evidence="3" id="KW-1185">Reference proteome</keyword>
<protein>
    <submittedName>
        <fullName evidence="4 5">Uncharacterized protein LOC105227962</fullName>
    </submittedName>
</protein>
<organism evidence="3 4">
    <name type="scientific">Bactrocera dorsalis</name>
    <name type="common">Oriental fruit fly</name>
    <name type="synonym">Dacus dorsalis</name>
    <dbReference type="NCBI Taxonomy" id="27457"/>
    <lineage>
        <taxon>Eukaryota</taxon>
        <taxon>Metazoa</taxon>
        <taxon>Ecdysozoa</taxon>
        <taxon>Arthropoda</taxon>
        <taxon>Hexapoda</taxon>
        <taxon>Insecta</taxon>
        <taxon>Pterygota</taxon>
        <taxon>Neoptera</taxon>
        <taxon>Endopterygota</taxon>
        <taxon>Diptera</taxon>
        <taxon>Brachycera</taxon>
        <taxon>Muscomorpha</taxon>
        <taxon>Tephritoidea</taxon>
        <taxon>Tephritidae</taxon>
        <taxon>Bactrocera</taxon>
        <taxon>Bactrocera</taxon>
    </lineage>
</organism>
<feature type="compositionally biased region" description="Low complexity" evidence="1">
    <location>
        <begin position="240"/>
        <end position="266"/>
    </location>
</feature>
<evidence type="ECO:0000256" key="2">
    <source>
        <dbReference type="SAM" id="Phobius"/>
    </source>
</evidence>
<dbReference type="RefSeq" id="XP_049314878.1">
    <property type="nucleotide sequence ID" value="XM_049458921.1"/>
</dbReference>
<dbReference type="GeneID" id="105227962"/>
<keyword evidence="2" id="KW-0812">Transmembrane</keyword>